<dbReference type="GO" id="GO:0003677">
    <property type="term" value="F:DNA binding"/>
    <property type="evidence" value="ECO:0007669"/>
    <property type="project" value="InterPro"/>
</dbReference>
<dbReference type="Gene3D" id="1.10.260.40">
    <property type="entry name" value="lambda repressor-like DNA-binding domains"/>
    <property type="match status" value="1"/>
</dbReference>
<dbReference type="InterPro" id="IPR010982">
    <property type="entry name" value="Lambda_DNA-bd_dom_sf"/>
</dbReference>
<feature type="domain" description="HTH cro/C1-type" evidence="2">
    <location>
        <begin position="24"/>
        <end position="76"/>
    </location>
</feature>
<dbReference type="AlphaFoldDB" id="A0A4R6IRM9"/>
<sequence>MENSNKNWFAMSDPAILAMLGQFLQHTRLEQNKTQQEIASAAGIHRSTLVQIEGGGGGTLLSFIQVMRALQQLHLFRFFETQPKISPLQLAKMDQQKRKRASRKNKTADHQPKTDW</sequence>
<evidence type="ECO:0000313" key="3">
    <source>
        <dbReference type="EMBL" id="TDO23507.1"/>
    </source>
</evidence>
<dbReference type="PROSITE" id="PS50943">
    <property type="entry name" value="HTH_CROC1"/>
    <property type="match status" value="1"/>
</dbReference>
<dbReference type="CDD" id="cd00093">
    <property type="entry name" value="HTH_XRE"/>
    <property type="match status" value="1"/>
</dbReference>
<dbReference type="Proteomes" id="UP000295741">
    <property type="component" value="Unassembled WGS sequence"/>
</dbReference>
<protein>
    <submittedName>
        <fullName evidence="3">Helix-turn-helix protein</fullName>
    </submittedName>
    <submittedName>
        <fullName evidence="4">Xre family transcriptional regulator</fullName>
    </submittedName>
</protein>
<evidence type="ECO:0000313" key="5">
    <source>
        <dbReference type="Proteomes" id="UP000295741"/>
    </source>
</evidence>
<dbReference type="Pfam" id="PF01381">
    <property type="entry name" value="HTH_3"/>
    <property type="match status" value="1"/>
</dbReference>
<comment type="caution">
    <text evidence="4">The sequence shown here is derived from an EMBL/GenBank/DDBJ whole genome shotgun (WGS) entry which is preliminary data.</text>
</comment>
<evidence type="ECO:0000313" key="4">
    <source>
        <dbReference type="EMBL" id="TDO25110.1"/>
    </source>
</evidence>
<evidence type="ECO:0000256" key="1">
    <source>
        <dbReference type="SAM" id="MobiDB-lite"/>
    </source>
</evidence>
<keyword evidence="5" id="KW-1185">Reference proteome</keyword>
<feature type="region of interest" description="Disordered" evidence="1">
    <location>
        <begin position="89"/>
        <end position="116"/>
    </location>
</feature>
<dbReference type="EMBL" id="SNWP01000016">
    <property type="protein sequence ID" value="TDO23507.1"/>
    <property type="molecule type" value="Genomic_DNA"/>
</dbReference>
<feature type="compositionally biased region" description="Basic and acidic residues" evidence="1">
    <location>
        <begin position="106"/>
        <end position="116"/>
    </location>
</feature>
<accession>A0A4R6IRM9</accession>
<reference evidence="4 5" key="1">
    <citation type="submission" date="2019-03" db="EMBL/GenBank/DDBJ databases">
        <title>Genomic Encyclopedia of Archaeal and Bacterial Type Strains, Phase II (KMG-II): from individual species to whole genera.</title>
        <authorList>
            <person name="Goeker M."/>
        </authorList>
    </citation>
    <scope>NUCLEOTIDE SEQUENCE [LARGE SCALE GENOMIC DNA]</scope>
    <source>
        <strain evidence="4 5">DSM 28323</strain>
    </source>
</reference>
<gene>
    <name evidence="4" type="ORF">BC659_3126</name>
    <name evidence="3" type="ORF">BC659_3368</name>
</gene>
<evidence type="ECO:0000259" key="2">
    <source>
        <dbReference type="PROSITE" id="PS50943"/>
    </source>
</evidence>
<organism evidence="4 5">
    <name type="scientific">Sediminibacterium goheungense</name>
    <dbReference type="NCBI Taxonomy" id="1086393"/>
    <lineage>
        <taxon>Bacteria</taxon>
        <taxon>Pseudomonadati</taxon>
        <taxon>Bacteroidota</taxon>
        <taxon>Chitinophagia</taxon>
        <taxon>Chitinophagales</taxon>
        <taxon>Chitinophagaceae</taxon>
        <taxon>Sediminibacterium</taxon>
    </lineage>
</organism>
<dbReference type="SUPFAM" id="SSF47413">
    <property type="entry name" value="lambda repressor-like DNA-binding domains"/>
    <property type="match status" value="1"/>
</dbReference>
<dbReference type="EMBL" id="SNWP01000014">
    <property type="protein sequence ID" value="TDO25110.1"/>
    <property type="molecule type" value="Genomic_DNA"/>
</dbReference>
<name>A0A4R6IRM9_9BACT</name>
<proteinExistence type="predicted"/>
<dbReference type="InterPro" id="IPR001387">
    <property type="entry name" value="Cro/C1-type_HTH"/>
</dbReference>